<dbReference type="Proteomes" id="UP000010552">
    <property type="component" value="Unassembled WGS sequence"/>
</dbReference>
<keyword evidence="1" id="KW-0812">Transmembrane</keyword>
<keyword evidence="1" id="KW-0472">Membrane</keyword>
<keyword evidence="1" id="KW-1133">Transmembrane helix</keyword>
<dbReference type="GO" id="GO:0045954">
    <property type="term" value="P:positive regulation of natural killer cell mediated cytotoxicity"/>
    <property type="evidence" value="ECO:0007669"/>
    <property type="project" value="TreeGrafter"/>
</dbReference>
<reference evidence="3" key="1">
    <citation type="journal article" date="2013" name="Science">
        <title>Comparative analysis of bat genomes provides insight into the evolution of flight and immunity.</title>
        <authorList>
            <person name="Zhang G."/>
            <person name="Cowled C."/>
            <person name="Shi Z."/>
            <person name="Huang Z."/>
            <person name="Bishop-Lilly K.A."/>
            <person name="Fang X."/>
            <person name="Wynne J.W."/>
            <person name="Xiong Z."/>
            <person name="Baker M.L."/>
            <person name="Zhao W."/>
            <person name="Tachedjian M."/>
            <person name="Zhu Y."/>
            <person name="Zhou P."/>
            <person name="Jiang X."/>
            <person name="Ng J."/>
            <person name="Yang L."/>
            <person name="Wu L."/>
            <person name="Xiao J."/>
            <person name="Feng Y."/>
            <person name="Chen Y."/>
            <person name="Sun X."/>
            <person name="Zhang Y."/>
            <person name="Marsh G.A."/>
            <person name="Crameri G."/>
            <person name="Broder C.C."/>
            <person name="Frey K.G."/>
            <person name="Wang L.F."/>
            <person name="Wang J."/>
        </authorList>
    </citation>
    <scope>NUCLEOTIDE SEQUENCE [LARGE SCALE GENOMIC DNA]</scope>
</reference>
<dbReference type="PANTHER" id="PTHR22800:SF255">
    <property type="entry name" value="C-TYPE LECTIN DOMAIN-CONTAINING PROTEIN"/>
    <property type="match status" value="1"/>
</dbReference>
<dbReference type="AlphaFoldDB" id="L5KZI9"/>
<dbReference type="InParanoid" id="L5KZI9"/>
<name>L5KZI9_PTEAL</name>
<accession>L5KZI9</accession>
<organism evidence="2 3">
    <name type="scientific">Pteropus alecto</name>
    <name type="common">Black flying fox</name>
    <dbReference type="NCBI Taxonomy" id="9402"/>
    <lineage>
        <taxon>Eukaryota</taxon>
        <taxon>Metazoa</taxon>
        <taxon>Chordata</taxon>
        <taxon>Craniata</taxon>
        <taxon>Vertebrata</taxon>
        <taxon>Euteleostomi</taxon>
        <taxon>Mammalia</taxon>
        <taxon>Eutheria</taxon>
        <taxon>Laurasiatheria</taxon>
        <taxon>Chiroptera</taxon>
        <taxon>Yinpterochiroptera</taxon>
        <taxon>Pteropodoidea</taxon>
        <taxon>Pteropodidae</taxon>
        <taxon>Pteropodinae</taxon>
        <taxon>Pteropus</taxon>
    </lineage>
</organism>
<gene>
    <name evidence="2" type="ORF">PAL_GLEAN10000618</name>
</gene>
<evidence type="ECO:0000313" key="2">
    <source>
        <dbReference type="EMBL" id="ELK16879.1"/>
    </source>
</evidence>
<dbReference type="InterPro" id="IPR050919">
    <property type="entry name" value="NKG2/CD94_NK_receptors"/>
</dbReference>
<keyword evidence="3" id="KW-1185">Reference proteome</keyword>
<dbReference type="eggNOG" id="ENOG502S6IE">
    <property type="taxonomic scope" value="Eukaryota"/>
</dbReference>
<sequence>MSNQGVTYAELNVAKYSKRQQLKPKVTKSSISVSEQEITYAELNLQDASQDLQGNEEKYHCKALPSPPEKFIAGVLGVICLVLMSTIAVICRK</sequence>
<dbReference type="GO" id="GO:0002223">
    <property type="term" value="P:stimulatory C-type lectin receptor signaling pathway"/>
    <property type="evidence" value="ECO:0007669"/>
    <property type="project" value="TreeGrafter"/>
</dbReference>
<dbReference type="PANTHER" id="PTHR22800">
    <property type="entry name" value="C-TYPE LECTIN PROTEINS"/>
    <property type="match status" value="1"/>
</dbReference>
<dbReference type="STRING" id="9402.L5KZI9"/>
<feature type="transmembrane region" description="Helical" evidence="1">
    <location>
        <begin position="71"/>
        <end position="91"/>
    </location>
</feature>
<evidence type="ECO:0000313" key="3">
    <source>
        <dbReference type="Proteomes" id="UP000010552"/>
    </source>
</evidence>
<evidence type="ECO:0000256" key="1">
    <source>
        <dbReference type="SAM" id="Phobius"/>
    </source>
</evidence>
<protein>
    <submittedName>
        <fullName evidence="2">NKG2-A/NKG2-B type II integral membrane protein</fullName>
    </submittedName>
</protein>
<dbReference type="EMBL" id="KB030421">
    <property type="protein sequence ID" value="ELK16879.1"/>
    <property type="molecule type" value="Genomic_DNA"/>
</dbReference>
<proteinExistence type="predicted"/>